<feature type="domain" description="PPIase FKBP-type" evidence="5">
    <location>
        <begin position="92"/>
        <end position="179"/>
    </location>
</feature>
<comment type="caution">
    <text evidence="6">The sequence shown here is derived from an EMBL/GenBank/DDBJ whole genome shotgun (WGS) entry which is preliminary data.</text>
</comment>
<dbReference type="PROSITE" id="PS51257">
    <property type="entry name" value="PROKAR_LIPOPROTEIN"/>
    <property type="match status" value="1"/>
</dbReference>
<dbReference type="GO" id="GO:0003755">
    <property type="term" value="F:peptidyl-prolyl cis-trans isomerase activity"/>
    <property type="evidence" value="ECO:0007669"/>
    <property type="project" value="UniProtKB-UniRule"/>
</dbReference>
<evidence type="ECO:0000256" key="2">
    <source>
        <dbReference type="ARBA" id="ARBA00023110"/>
    </source>
</evidence>
<reference evidence="6 7" key="1">
    <citation type="submission" date="2020-05" db="EMBL/GenBank/DDBJ databases">
        <title>Draft genome of Flavobacterium sp. IMCC34852.</title>
        <authorList>
            <person name="Song J."/>
            <person name="Cho J.-C."/>
        </authorList>
    </citation>
    <scope>NUCLEOTIDE SEQUENCE [LARGE SCALE GENOMIC DNA]</scope>
    <source>
        <strain evidence="6 7">IMCC34852</strain>
    </source>
</reference>
<dbReference type="InterPro" id="IPR019869">
    <property type="entry name" value="Motility-assoc_PPIase_GldI"/>
</dbReference>
<keyword evidence="2 3" id="KW-0697">Rotamase</keyword>
<keyword evidence="7" id="KW-1185">Reference proteome</keyword>
<dbReference type="EC" id="5.2.1.8" evidence="4"/>
<evidence type="ECO:0000313" key="7">
    <source>
        <dbReference type="Proteomes" id="UP000536509"/>
    </source>
</evidence>
<dbReference type="NCBIfam" id="TIGR03516">
    <property type="entry name" value="ppisom_GldI"/>
    <property type="match status" value="1"/>
</dbReference>
<evidence type="ECO:0000256" key="4">
    <source>
        <dbReference type="RuleBase" id="RU003915"/>
    </source>
</evidence>
<dbReference type="InterPro" id="IPR001179">
    <property type="entry name" value="PPIase_FKBP_dom"/>
</dbReference>
<dbReference type="Pfam" id="PF00254">
    <property type="entry name" value="FKBP_C"/>
    <property type="match status" value="1"/>
</dbReference>
<sequence>MKNTTKIAVLLIVFVTIISCKQQQARMPISRSSGTFMKESVERNKKLVAGEEAKIDSIIKSNPQIKYIASKKGYWYHYETKNETDTLRPKKGDVANFDYEVKDLKGNVVYSEVELRPQTYVVDKQNIMMGLRHGIKLMRKNEKVTFLFPSHMAYGYHGDNKRIGSNEPLICTVTLHDFKPETKLKTEN</sequence>
<comment type="similarity">
    <text evidence="4">Belongs to the FKBP-type PPIase family.</text>
</comment>
<dbReference type="AlphaFoldDB" id="A0A7Y3VZF9"/>
<dbReference type="Gene3D" id="3.10.50.40">
    <property type="match status" value="1"/>
</dbReference>
<evidence type="ECO:0000259" key="5">
    <source>
        <dbReference type="PROSITE" id="PS50059"/>
    </source>
</evidence>
<dbReference type="RefSeq" id="WP_171222842.1">
    <property type="nucleotide sequence ID" value="NZ_CP121446.1"/>
</dbReference>
<evidence type="ECO:0000313" key="6">
    <source>
        <dbReference type="EMBL" id="NNT72678.1"/>
    </source>
</evidence>
<dbReference type="SUPFAM" id="SSF54534">
    <property type="entry name" value="FKBP-like"/>
    <property type="match status" value="1"/>
</dbReference>
<name>A0A7Y3VZF9_9FLAO</name>
<dbReference type="PROSITE" id="PS50059">
    <property type="entry name" value="FKBP_PPIASE"/>
    <property type="match status" value="1"/>
</dbReference>
<accession>A0A7Y3VZF9</accession>
<gene>
    <name evidence="6" type="primary">gldI</name>
    <name evidence="6" type="ORF">HKT18_10670</name>
</gene>
<organism evidence="6 7">
    <name type="scientific">Flavobacterium rivulicola</name>
    <dbReference type="NCBI Taxonomy" id="2732161"/>
    <lineage>
        <taxon>Bacteria</taxon>
        <taxon>Pseudomonadati</taxon>
        <taxon>Bacteroidota</taxon>
        <taxon>Flavobacteriia</taxon>
        <taxon>Flavobacteriales</taxon>
        <taxon>Flavobacteriaceae</taxon>
        <taxon>Flavobacterium</taxon>
    </lineage>
</organism>
<protein>
    <recommendedName>
        <fullName evidence="4">Peptidyl-prolyl cis-trans isomerase</fullName>
        <ecNumber evidence="4">5.2.1.8</ecNumber>
    </recommendedName>
</protein>
<comment type="catalytic activity">
    <reaction evidence="1 3 4">
        <text>[protein]-peptidylproline (omega=180) = [protein]-peptidylproline (omega=0)</text>
        <dbReference type="Rhea" id="RHEA:16237"/>
        <dbReference type="Rhea" id="RHEA-COMP:10747"/>
        <dbReference type="Rhea" id="RHEA-COMP:10748"/>
        <dbReference type="ChEBI" id="CHEBI:83833"/>
        <dbReference type="ChEBI" id="CHEBI:83834"/>
        <dbReference type="EC" id="5.2.1.8"/>
    </reaction>
</comment>
<evidence type="ECO:0000256" key="3">
    <source>
        <dbReference type="PROSITE-ProRule" id="PRU00277"/>
    </source>
</evidence>
<dbReference type="InterPro" id="IPR046357">
    <property type="entry name" value="PPIase_dom_sf"/>
</dbReference>
<keyword evidence="3 4" id="KW-0413">Isomerase</keyword>
<dbReference type="EMBL" id="JABEVX010000006">
    <property type="protein sequence ID" value="NNT72678.1"/>
    <property type="molecule type" value="Genomic_DNA"/>
</dbReference>
<proteinExistence type="inferred from homology"/>
<evidence type="ECO:0000256" key="1">
    <source>
        <dbReference type="ARBA" id="ARBA00000971"/>
    </source>
</evidence>
<dbReference type="Proteomes" id="UP000536509">
    <property type="component" value="Unassembled WGS sequence"/>
</dbReference>